<dbReference type="EMBL" id="GL891303">
    <property type="protein sequence ID" value="EGO59476.1"/>
    <property type="molecule type" value="Genomic_DNA"/>
</dbReference>
<evidence type="ECO:0000256" key="1">
    <source>
        <dbReference type="SAM" id="MobiDB-lite"/>
    </source>
</evidence>
<feature type="compositionally biased region" description="Basic and acidic residues" evidence="1">
    <location>
        <begin position="301"/>
        <end position="316"/>
    </location>
</feature>
<sequence length="356" mass="39886">MRPPHAVYHGVSKWKEAPGKTTYGTQNIQPKRTTTTFFVPRPKRHSLLTTRSSKPQLRNQGDMVIGLLIIAGIPTTIGVCEALSAQKKANNASKEKAKFQLTASISLDGGPSEECFCVLRDGRLWIDHPDYPMPGHRFMGYYFTYPSEEKHLGMVSTIADDPPMLNWIYCDKDTGMVNHGGRQATIGHTIGPWYWSDDETWLTLEGDTLQFVAVQDEETQRWCVYWDKDRKIRGSSGSYAGEEEYSDEESEGESEESEAEDDSEFSGSETGEPRKPIKTFEKEPKKEAGKNEGQQTGGGDTEGKKTEVKTEDKQDDGGEAPPALPQVQKPVKWVPILLRRRMQLGMESRYVKGANG</sequence>
<dbReference type="Proteomes" id="UP000008065">
    <property type="component" value="Unassembled WGS sequence"/>
</dbReference>
<dbReference type="OrthoDB" id="3928002at2759"/>
<dbReference type="GeneID" id="20825252"/>
<keyword evidence="3" id="KW-1185">Reference proteome</keyword>
<dbReference type="PANTHER" id="PTHR38049:SF1">
    <property type="entry name" value="PROTEIN KINASE DOMAIN-CONTAINING PROTEIN"/>
    <property type="match status" value="1"/>
</dbReference>
<dbReference type="RefSeq" id="XP_009849706.1">
    <property type="nucleotide sequence ID" value="XM_009851404.1"/>
</dbReference>
<dbReference type="PANTHER" id="PTHR38049">
    <property type="entry name" value="RICIN B LECTIN DOMAIN-CONTAINING PROTEIN"/>
    <property type="match status" value="1"/>
</dbReference>
<evidence type="ECO:0000313" key="3">
    <source>
        <dbReference type="Proteomes" id="UP000008065"/>
    </source>
</evidence>
<organism evidence="2 3">
    <name type="scientific">Neurospora tetrasperma (strain FGSC 2508 / ATCC MYA-4615 / P0657)</name>
    <dbReference type="NCBI Taxonomy" id="510951"/>
    <lineage>
        <taxon>Eukaryota</taxon>
        <taxon>Fungi</taxon>
        <taxon>Dikarya</taxon>
        <taxon>Ascomycota</taxon>
        <taxon>Pezizomycotina</taxon>
        <taxon>Sordariomycetes</taxon>
        <taxon>Sordariomycetidae</taxon>
        <taxon>Sordariales</taxon>
        <taxon>Sordariaceae</taxon>
        <taxon>Neurospora</taxon>
    </lineage>
</organism>
<name>F8MGQ7_NEUT8</name>
<feature type="compositionally biased region" description="Basic and acidic residues" evidence="1">
    <location>
        <begin position="271"/>
        <end position="290"/>
    </location>
</feature>
<dbReference type="KEGG" id="nte:NEUTE1DRAFT128855"/>
<feature type="region of interest" description="Disordered" evidence="1">
    <location>
        <begin position="236"/>
        <end position="330"/>
    </location>
</feature>
<dbReference type="AlphaFoldDB" id="F8MGQ7"/>
<proteinExistence type="predicted"/>
<dbReference type="VEuPathDB" id="FungiDB:NEUTE1DRAFT_128855"/>
<gene>
    <name evidence="2" type="ORF">NEUTE1DRAFT_128855</name>
</gene>
<dbReference type="HOGENOM" id="CLU_061230_1_0_1"/>
<reference evidence="3" key="1">
    <citation type="journal article" date="2011" name="Genetics">
        <title>Massive changes in genome architecture accompany the transition to self-fertility in the filamentous fungus Neurospora tetrasperma.</title>
        <authorList>
            <person name="Ellison C.E."/>
            <person name="Stajich J.E."/>
            <person name="Jacobson D.J."/>
            <person name="Natvig D.O."/>
            <person name="Lapidus A."/>
            <person name="Foster B."/>
            <person name="Aerts A."/>
            <person name="Riley R."/>
            <person name="Lindquist E.A."/>
            <person name="Grigoriev I.V."/>
            <person name="Taylor J.W."/>
        </authorList>
    </citation>
    <scope>NUCLEOTIDE SEQUENCE [LARGE SCALE GENOMIC DNA]</scope>
    <source>
        <strain evidence="3">FGSC 2508 / P0657</strain>
    </source>
</reference>
<evidence type="ECO:0000313" key="2">
    <source>
        <dbReference type="EMBL" id="EGO59476.1"/>
    </source>
</evidence>
<accession>F8MGQ7</accession>
<protein>
    <submittedName>
        <fullName evidence="2">Uncharacterized protein</fullName>
    </submittedName>
</protein>
<feature type="compositionally biased region" description="Acidic residues" evidence="1">
    <location>
        <begin position="241"/>
        <end position="264"/>
    </location>
</feature>